<protein>
    <submittedName>
        <fullName evidence="1">Uncharacterized protein</fullName>
    </submittedName>
</protein>
<accession>D7FL87</accession>
<proteinExistence type="predicted"/>
<keyword evidence="2" id="KW-1185">Reference proteome</keyword>
<name>D7FL87_ECTSI</name>
<dbReference type="AlphaFoldDB" id="D7FL87"/>
<evidence type="ECO:0000313" key="1">
    <source>
        <dbReference type="EMBL" id="CBJ29658.1"/>
    </source>
</evidence>
<dbReference type="Proteomes" id="UP000002630">
    <property type="component" value="Unassembled WGS sequence"/>
</dbReference>
<gene>
    <name evidence="1" type="ORF">Esi_0156_0003</name>
</gene>
<sequence length="204" mass="22091">MKAKGRSALGSMTRAHKTEIRNETAAHAATVYGESIQPQLLGATQAIGCAATSLENIAVKEVSSRRALVNSVEKLCEVWSASAALKSDDQRGSPAEAPEKEFERRVVASISAEIRQDNKEYLESVTQTIRSEMSAQENGVQRQQPSRAACGVGTSALLSDEIRAEIRAEMRAVIREEVPRALRSSFIEGASAAAISRPPIYRFC</sequence>
<dbReference type="InParanoid" id="D7FL87"/>
<dbReference type="EMBL" id="FN649760">
    <property type="protein sequence ID" value="CBJ29658.1"/>
    <property type="molecule type" value="Genomic_DNA"/>
</dbReference>
<reference evidence="1 2" key="1">
    <citation type="journal article" date="2010" name="Nature">
        <title>The Ectocarpus genome and the independent evolution of multicellularity in brown algae.</title>
        <authorList>
            <person name="Cock J.M."/>
            <person name="Sterck L."/>
            <person name="Rouze P."/>
            <person name="Scornet D."/>
            <person name="Allen A.E."/>
            <person name="Amoutzias G."/>
            <person name="Anthouard V."/>
            <person name="Artiguenave F."/>
            <person name="Aury J.M."/>
            <person name="Badger J.H."/>
            <person name="Beszteri B."/>
            <person name="Billiau K."/>
            <person name="Bonnet E."/>
            <person name="Bothwell J.H."/>
            <person name="Bowler C."/>
            <person name="Boyen C."/>
            <person name="Brownlee C."/>
            <person name="Carrano C.J."/>
            <person name="Charrier B."/>
            <person name="Cho G.Y."/>
            <person name="Coelho S.M."/>
            <person name="Collen J."/>
            <person name="Corre E."/>
            <person name="Da Silva C."/>
            <person name="Delage L."/>
            <person name="Delaroque N."/>
            <person name="Dittami S.M."/>
            <person name="Doulbeau S."/>
            <person name="Elias M."/>
            <person name="Farnham G."/>
            <person name="Gachon C.M."/>
            <person name="Gschloessl B."/>
            <person name="Heesch S."/>
            <person name="Jabbari K."/>
            <person name="Jubin C."/>
            <person name="Kawai H."/>
            <person name="Kimura K."/>
            <person name="Kloareg B."/>
            <person name="Kupper F.C."/>
            <person name="Lang D."/>
            <person name="Le Bail A."/>
            <person name="Leblanc C."/>
            <person name="Lerouge P."/>
            <person name="Lohr M."/>
            <person name="Lopez P.J."/>
            <person name="Martens C."/>
            <person name="Maumus F."/>
            <person name="Michel G."/>
            <person name="Miranda-Saavedra D."/>
            <person name="Morales J."/>
            <person name="Moreau H."/>
            <person name="Motomura T."/>
            <person name="Nagasato C."/>
            <person name="Napoli C.A."/>
            <person name="Nelson D.R."/>
            <person name="Nyvall-Collen P."/>
            <person name="Peters A.F."/>
            <person name="Pommier C."/>
            <person name="Potin P."/>
            <person name="Poulain J."/>
            <person name="Quesneville H."/>
            <person name="Read B."/>
            <person name="Rensing S.A."/>
            <person name="Ritter A."/>
            <person name="Rousvoal S."/>
            <person name="Samanta M."/>
            <person name="Samson G."/>
            <person name="Schroeder D.C."/>
            <person name="Segurens B."/>
            <person name="Strittmatter M."/>
            <person name="Tonon T."/>
            <person name="Tregear J.W."/>
            <person name="Valentin K."/>
            <person name="von Dassow P."/>
            <person name="Yamagishi T."/>
            <person name="Van de Peer Y."/>
            <person name="Wincker P."/>
        </authorList>
    </citation>
    <scope>NUCLEOTIDE SEQUENCE [LARGE SCALE GENOMIC DNA]</scope>
    <source>
        <strain evidence="2">Ec32 / CCAP1310/4</strain>
    </source>
</reference>
<evidence type="ECO:0000313" key="2">
    <source>
        <dbReference type="Proteomes" id="UP000002630"/>
    </source>
</evidence>
<organism evidence="1 2">
    <name type="scientific">Ectocarpus siliculosus</name>
    <name type="common">Brown alga</name>
    <name type="synonym">Conferva siliculosa</name>
    <dbReference type="NCBI Taxonomy" id="2880"/>
    <lineage>
        <taxon>Eukaryota</taxon>
        <taxon>Sar</taxon>
        <taxon>Stramenopiles</taxon>
        <taxon>Ochrophyta</taxon>
        <taxon>PX clade</taxon>
        <taxon>Phaeophyceae</taxon>
        <taxon>Ectocarpales</taxon>
        <taxon>Ectocarpaceae</taxon>
        <taxon>Ectocarpus</taxon>
    </lineage>
</organism>